<feature type="region of interest" description="Disordered" evidence="1">
    <location>
        <begin position="46"/>
        <end position="71"/>
    </location>
</feature>
<name>A0ABW1W9J1_9BACL</name>
<sequence length="71" mass="7902">MKLSRGKRSSSKRFFLGLPFMDGFYAGCKSLPGLLIVLAETCDLKSQGRQRSADHSVNRTALRPTARDNGW</sequence>
<evidence type="ECO:0000313" key="2">
    <source>
        <dbReference type="EMBL" id="MFC6385192.1"/>
    </source>
</evidence>
<protein>
    <submittedName>
        <fullName evidence="2">Uncharacterized protein</fullName>
    </submittedName>
</protein>
<dbReference type="Proteomes" id="UP001596267">
    <property type="component" value="Unassembled WGS sequence"/>
</dbReference>
<evidence type="ECO:0000313" key="3">
    <source>
        <dbReference type="Proteomes" id="UP001596267"/>
    </source>
</evidence>
<accession>A0ABW1W9J1</accession>
<comment type="caution">
    <text evidence="2">The sequence shown here is derived from an EMBL/GenBank/DDBJ whole genome shotgun (WGS) entry which is preliminary data.</text>
</comment>
<keyword evidence="3" id="KW-1185">Reference proteome</keyword>
<evidence type="ECO:0000256" key="1">
    <source>
        <dbReference type="SAM" id="MobiDB-lite"/>
    </source>
</evidence>
<gene>
    <name evidence="2" type="ORF">ACFP7A_01145</name>
</gene>
<dbReference type="EMBL" id="JBHSTQ010000001">
    <property type="protein sequence ID" value="MFC6385192.1"/>
    <property type="molecule type" value="Genomic_DNA"/>
</dbReference>
<proteinExistence type="predicted"/>
<organism evidence="2 3">
    <name type="scientific">Sporolactobacillus kofuensis</name>
    <dbReference type="NCBI Taxonomy" id="269672"/>
    <lineage>
        <taxon>Bacteria</taxon>
        <taxon>Bacillati</taxon>
        <taxon>Bacillota</taxon>
        <taxon>Bacilli</taxon>
        <taxon>Bacillales</taxon>
        <taxon>Sporolactobacillaceae</taxon>
        <taxon>Sporolactobacillus</taxon>
    </lineage>
</organism>
<reference evidence="3" key="1">
    <citation type="journal article" date="2019" name="Int. J. Syst. Evol. Microbiol.">
        <title>The Global Catalogue of Microorganisms (GCM) 10K type strain sequencing project: providing services to taxonomists for standard genome sequencing and annotation.</title>
        <authorList>
            <consortium name="The Broad Institute Genomics Platform"/>
            <consortium name="The Broad Institute Genome Sequencing Center for Infectious Disease"/>
            <person name="Wu L."/>
            <person name="Ma J."/>
        </authorList>
    </citation>
    <scope>NUCLEOTIDE SEQUENCE [LARGE SCALE GENOMIC DNA]</scope>
    <source>
        <strain evidence="3">CCUG 42001</strain>
    </source>
</reference>